<evidence type="ECO:0000259" key="2">
    <source>
        <dbReference type="Pfam" id="PF13202"/>
    </source>
</evidence>
<name>A0A5J5GA89_9RHOB</name>
<dbReference type="InterPro" id="IPR002048">
    <property type="entry name" value="EF_hand_dom"/>
</dbReference>
<dbReference type="Gene3D" id="1.10.238.10">
    <property type="entry name" value="EF-hand"/>
    <property type="match status" value="1"/>
</dbReference>
<dbReference type="Pfam" id="PF13202">
    <property type="entry name" value="EF-hand_5"/>
    <property type="match status" value="2"/>
</dbReference>
<dbReference type="Proteomes" id="UP000326554">
    <property type="component" value="Unassembled WGS sequence"/>
</dbReference>
<dbReference type="EMBL" id="VYQE01000009">
    <property type="protein sequence ID" value="KAA9005007.1"/>
    <property type="molecule type" value="Genomic_DNA"/>
</dbReference>
<dbReference type="InterPro" id="IPR018247">
    <property type="entry name" value="EF_Hand_1_Ca_BS"/>
</dbReference>
<dbReference type="InterPro" id="IPR011992">
    <property type="entry name" value="EF-hand-dom_pair"/>
</dbReference>
<protein>
    <recommendedName>
        <fullName evidence="2">EF-hand domain-containing protein</fullName>
    </recommendedName>
</protein>
<feature type="domain" description="EF-hand" evidence="2">
    <location>
        <begin position="48"/>
        <end position="66"/>
    </location>
</feature>
<organism evidence="3 4">
    <name type="scientific">Histidinibacterium aquaticum</name>
    <dbReference type="NCBI Taxonomy" id="2613962"/>
    <lineage>
        <taxon>Bacteria</taxon>
        <taxon>Pseudomonadati</taxon>
        <taxon>Pseudomonadota</taxon>
        <taxon>Alphaproteobacteria</taxon>
        <taxon>Rhodobacterales</taxon>
        <taxon>Paracoccaceae</taxon>
        <taxon>Histidinibacterium</taxon>
    </lineage>
</organism>
<dbReference type="AlphaFoldDB" id="A0A5J5GA89"/>
<evidence type="ECO:0000313" key="3">
    <source>
        <dbReference type="EMBL" id="KAA9005007.1"/>
    </source>
</evidence>
<feature type="domain" description="EF-hand" evidence="2">
    <location>
        <begin position="21"/>
        <end position="39"/>
    </location>
</feature>
<dbReference type="RefSeq" id="WP_150446909.1">
    <property type="nucleotide sequence ID" value="NZ_VYQE01000009.1"/>
</dbReference>
<accession>A0A5J5GA89</accession>
<dbReference type="PROSITE" id="PS00018">
    <property type="entry name" value="EF_HAND_1"/>
    <property type="match status" value="1"/>
</dbReference>
<sequence>MRRVALGALLATIVAIPAVAQMEEVDTDGDGMASLEELQIVYPELTEDEFATLDANSDGMLDADEMTAGIDDGTLVAVDTE</sequence>
<feature type="chain" id="PRO_5023869678" description="EF-hand domain-containing protein" evidence="1">
    <location>
        <begin position="21"/>
        <end position="81"/>
    </location>
</feature>
<feature type="signal peptide" evidence="1">
    <location>
        <begin position="1"/>
        <end position="20"/>
    </location>
</feature>
<keyword evidence="1" id="KW-0732">Signal</keyword>
<keyword evidence="4" id="KW-1185">Reference proteome</keyword>
<gene>
    <name evidence="3" type="ORF">F3S47_19085</name>
</gene>
<proteinExistence type="predicted"/>
<comment type="caution">
    <text evidence="3">The sequence shown here is derived from an EMBL/GenBank/DDBJ whole genome shotgun (WGS) entry which is preliminary data.</text>
</comment>
<dbReference type="GO" id="GO:0005509">
    <property type="term" value="F:calcium ion binding"/>
    <property type="evidence" value="ECO:0007669"/>
    <property type="project" value="InterPro"/>
</dbReference>
<evidence type="ECO:0000256" key="1">
    <source>
        <dbReference type="SAM" id="SignalP"/>
    </source>
</evidence>
<evidence type="ECO:0000313" key="4">
    <source>
        <dbReference type="Proteomes" id="UP000326554"/>
    </source>
</evidence>
<reference evidence="3 4" key="1">
    <citation type="submission" date="2019-09" db="EMBL/GenBank/DDBJ databases">
        <authorList>
            <person name="Park J.-S."/>
            <person name="Choi H.-J."/>
        </authorList>
    </citation>
    <scope>NUCLEOTIDE SEQUENCE [LARGE SCALE GENOMIC DNA]</scope>
    <source>
        <strain evidence="3 4">176SS1-4</strain>
    </source>
</reference>
<dbReference type="SUPFAM" id="SSF47473">
    <property type="entry name" value="EF-hand"/>
    <property type="match status" value="1"/>
</dbReference>